<dbReference type="SUPFAM" id="SSF53448">
    <property type="entry name" value="Nucleotide-diphospho-sugar transferases"/>
    <property type="match status" value="1"/>
</dbReference>
<evidence type="ECO:0000256" key="3">
    <source>
        <dbReference type="ARBA" id="ARBA00022679"/>
    </source>
</evidence>
<keyword evidence="3 9" id="KW-0808">Transferase</keyword>
<dbReference type="CDD" id="cd02509">
    <property type="entry name" value="GDP-M1P_Guanylyltransferase"/>
    <property type="match status" value="1"/>
</dbReference>
<keyword evidence="10" id="KW-1185">Reference proteome</keyword>
<reference evidence="10" key="1">
    <citation type="submission" date="2020-07" db="EMBL/GenBank/DDBJ databases">
        <title>Complete genome sequencing of Coprobacter sp. strain 2CBH44.</title>
        <authorList>
            <person name="Sakamoto M."/>
            <person name="Murakami T."/>
            <person name="Mori H."/>
        </authorList>
    </citation>
    <scope>NUCLEOTIDE SEQUENCE [LARGE SCALE GENOMIC DNA]</scope>
    <source>
        <strain evidence="10">2CBH44</strain>
    </source>
</reference>
<sequence length="346" mass="39096">MNINHVVIMAGGIGSRFWPMSTTEHPKQFIDVLGCGRTLLQLTVERFEGIVPAENIWVVTSKRYKSLVQAQLPTISESHILLEPCMRNTAPCIAYVSWKIKKNYPNANVVVTPSDHIVTDVSEFKRVIIASLDFVTRSEAIVTLGMKVLRPETGYGYIAAASEEGEIRRVKAFKEKPDLETAKKYLQAGNYYWNAGLFIWNVKTIEMAFRFYQPKIAEIFDKIEISMDTISEQMDVDKIFPSCPSISIDYAIMEKADDIYVFPADFGWSDLGTWGSLHNMLSQDSDNNACVGSNLSLIESKGCIIHMPENKKVVIQGLNGYIVAEKDNTLLICRLEDEQRIKEFSK</sequence>
<evidence type="ECO:0000256" key="1">
    <source>
        <dbReference type="ARBA" id="ARBA00006115"/>
    </source>
</evidence>
<dbReference type="Gene3D" id="3.90.550.10">
    <property type="entry name" value="Spore Coat Polysaccharide Biosynthesis Protein SpsA, Chain A"/>
    <property type="match status" value="1"/>
</dbReference>
<dbReference type="EC" id="2.7.7.13" evidence="2"/>
<dbReference type="InterPro" id="IPR051161">
    <property type="entry name" value="Mannose-6P_isomerase_type2"/>
</dbReference>
<dbReference type="EMBL" id="AP023322">
    <property type="protein sequence ID" value="BCI63068.1"/>
    <property type="molecule type" value="Genomic_DNA"/>
</dbReference>
<dbReference type="InterPro" id="IPR005835">
    <property type="entry name" value="NTP_transferase_dom"/>
</dbReference>
<gene>
    <name evidence="9" type="ORF">Cop2CBH44_14210</name>
</gene>
<evidence type="ECO:0000313" key="10">
    <source>
        <dbReference type="Proteomes" id="UP000594042"/>
    </source>
</evidence>
<proteinExistence type="inferred from homology"/>
<dbReference type="InterPro" id="IPR049577">
    <property type="entry name" value="GMPP_N"/>
</dbReference>
<evidence type="ECO:0000256" key="5">
    <source>
        <dbReference type="ARBA" id="ARBA00022741"/>
    </source>
</evidence>
<evidence type="ECO:0000256" key="6">
    <source>
        <dbReference type="ARBA" id="ARBA00023134"/>
    </source>
</evidence>
<dbReference type="AlphaFoldDB" id="A0A7G1HXW5"/>
<dbReference type="PANTHER" id="PTHR46390">
    <property type="entry name" value="MANNOSE-1-PHOSPHATE GUANYLYLTRANSFERASE"/>
    <property type="match status" value="1"/>
</dbReference>
<dbReference type="InterPro" id="IPR029044">
    <property type="entry name" value="Nucleotide-diphossugar_trans"/>
</dbReference>
<comment type="catalytic activity">
    <reaction evidence="7">
        <text>alpha-D-mannose 1-phosphate + GTP + H(+) = GDP-alpha-D-mannose + diphosphate</text>
        <dbReference type="Rhea" id="RHEA:15229"/>
        <dbReference type="ChEBI" id="CHEBI:15378"/>
        <dbReference type="ChEBI" id="CHEBI:33019"/>
        <dbReference type="ChEBI" id="CHEBI:37565"/>
        <dbReference type="ChEBI" id="CHEBI:57527"/>
        <dbReference type="ChEBI" id="CHEBI:58409"/>
        <dbReference type="EC" id="2.7.7.13"/>
    </reaction>
</comment>
<dbReference type="GO" id="GO:0004475">
    <property type="term" value="F:mannose-1-phosphate guanylyltransferase (GTP) activity"/>
    <property type="evidence" value="ECO:0007669"/>
    <property type="project" value="UniProtKB-EC"/>
</dbReference>
<dbReference type="SUPFAM" id="SSF159283">
    <property type="entry name" value="Guanosine diphospho-D-mannose pyrophosphorylase/mannose-6-phosphate isomerase linker domain"/>
    <property type="match status" value="1"/>
</dbReference>
<name>A0A7G1HXW5_9BACT</name>
<dbReference type="RefSeq" id="WP_200755798.1">
    <property type="nucleotide sequence ID" value="NZ_AP023322.1"/>
</dbReference>
<evidence type="ECO:0000256" key="4">
    <source>
        <dbReference type="ARBA" id="ARBA00022695"/>
    </source>
</evidence>
<accession>A0A7G1HXW5</accession>
<dbReference type="Proteomes" id="UP000594042">
    <property type="component" value="Chromosome"/>
</dbReference>
<keyword evidence="5" id="KW-0547">Nucleotide-binding</keyword>
<evidence type="ECO:0000256" key="2">
    <source>
        <dbReference type="ARBA" id="ARBA00012387"/>
    </source>
</evidence>
<keyword evidence="6" id="KW-0342">GTP-binding</keyword>
<feature type="domain" description="Nucleotidyl transferase" evidence="8">
    <location>
        <begin position="6"/>
        <end position="284"/>
    </location>
</feature>
<protein>
    <recommendedName>
        <fullName evidence="2">mannose-1-phosphate guanylyltransferase</fullName>
        <ecNumber evidence="2">2.7.7.13</ecNumber>
    </recommendedName>
</protein>
<evidence type="ECO:0000256" key="7">
    <source>
        <dbReference type="ARBA" id="ARBA00047343"/>
    </source>
</evidence>
<dbReference type="PANTHER" id="PTHR46390:SF1">
    <property type="entry name" value="MANNOSE-1-PHOSPHATE GUANYLYLTRANSFERASE"/>
    <property type="match status" value="1"/>
</dbReference>
<dbReference type="FunFam" id="3.90.550.10:FF:000046">
    <property type="entry name" value="Mannose-1-phosphate guanylyltransferase (GDP)"/>
    <property type="match status" value="1"/>
</dbReference>
<dbReference type="KEGG" id="copr:Cop2CBH44_14210"/>
<evidence type="ECO:0000313" key="9">
    <source>
        <dbReference type="EMBL" id="BCI63068.1"/>
    </source>
</evidence>
<dbReference type="Pfam" id="PF00483">
    <property type="entry name" value="NTP_transferase"/>
    <property type="match status" value="1"/>
</dbReference>
<dbReference type="GO" id="GO:0005525">
    <property type="term" value="F:GTP binding"/>
    <property type="evidence" value="ECO:0007669"/>
    <property type="project" value="UniProtKB-KW"/>
</dbReference>
<keyword evidence="4 9" id="KW-0548">Nucleotidyltransferase</keyword>
<evidence type="ECO:0000259" key="8">
    <source>
        <dbReference type="Pfam" id="PF00483"/>
    </source>
</evidence>
<comment type="similarity">
    <text evidence="1">Belongs to the mannose-6-phosphate isomerase type 2 family.</text>
</comment>
<organism evidence="9 10">
    <name type="scientific">Coprobacter secundus subsp. similis</name>
    <dbReference type="NCBI Taxonomy" id="2751153"/>
    <lineage>
        <taxon>Bacteria</taxon>
        <taxon>Pseudomonadati</taxon>
        <taxon>Bacteroidota</taxon>
        <taxon>Bacteroidia</taxon>
        <taxon>Bacteroidales</taxon>
        <taxon>Barnesiellaceae</taxon>
        <taxon>Coprobacter</taxon>
    </lineage>
</organism>
<dbReference type="GO" id="GO:0009298">
    <property type="term" value="P:GDP-mannose biosynthetic process"/>
    <property type="evidence" value="ECO:0007669"/>
    <property type="project" value="TreeGrafter"/>
</dbReference>